<dbReference type="EMBL" id="SNXZ01000003">
    <property type="protein sequence ID" value="TDP98027.1"/>
    <property type="molecule type" value="Genomic_DNA"/>
</dbReference>
<feature type="chain" id="PRO_5020382178" evidence="1">
    <location>
        <begin position="33"/>
        <end position="396"/>
    </location>
</feature>
<dbReference type="InterPro" id="IPR042517">
    <property type="entry name" value="Glyco_hydro_64_N_2"/>
</dbReference>
<dbReference type="PANTHER" id="PTHR38165">
    <property type="match status" value="1"/>
</dbReference>
<dbReference type="Proteomes" id="UP000295444">
    <property type="component" value="Unassembled WGS sequence"/>
</dbReference>
<organism evidence="3 4">
    <name type="scientific">Labedaea rhizosphaerae</name>
    <dbReference type="NCBI Taxonomy" id="598644"/>
    <lineage>
        <taxon>Bacteria</taxon>
        <taxon>Bacillati</taxon>
        <taxon>Actinomycetota</taxon>
        <taxon>Actinomycetes</taxon>
        <taxon>Pseudonocardiales</taxon>
        <taxon>Pseudonocardiaceae</taxon>
        <taxon>Labedaea</taxon>
    </lineage>
</organism>
<dbReference type="Gene3D" id="2.60.110.10">
    <property type="entry name" value="Thaumatin"/>
    <property type="match status" value="1"/>
</dbReference>
<comment type="caution">
    <text evidence="3">The sequence shown here is derived from an EMBL/GenBank/DDBJ whole genome shotgun (WGS) entry which is preliminary data.</text>
</comment>
<reference evidence="3 4" key="1">
    <citation type="submission" date="2019-03" db="EMBL/GenBank/DDBJ databases">
        <title>Genomic Encyclopedia of Type Strains, Phase IV (KMG-IV): sequencing the most valuable type-strain genomes for metagenomic binning, comparative biology and taxonomic classification.</title>
        <authorList>
            <person name="Goeker M."/>
        </authorList>
    </citation>
    <scope>NUCLEOTIDE SEQUENCE [LARGE SCALE GENOMIC DNA]</scope>
    <source>
        <strain evidence="3 4">DSM 45361</strain>
    </source>
</reference>
<dbReference type="AlphaFoldDB" id="A0A4R6SE85"/>
<protein>
    <submittedName>
        <fullName evidence="3">Beta-1,3-glucanase</fullName>
    </submittedName>
</protein>
<feature type="signal peptide" evidence="1">
    <location>
        <begin position="1"/>
        <end position="32"/>
    </location>
</feature>
<dbReference type="Gene3D" id="3.30.920.50">
    <property type="entry name" value="Beta-1,3-glucanase, C-terminal domain"/>
    <property type="match status" value="1"/>
</dbReference>
<dbReference type="InterPro" id="IPR006311">
    <property type="entry name" value="TAT_signal"/>
</dbReference>
<dbReference type="InterPro" id="IPR032477">
    <property type="entry name" value="Glyco_hydro_64"/>
</dbReference>
<proteinExistence type="predicted"/>
<name>A0A4R6SE85_LABRH</name>
<evidence type="ECO:0000256" key="1">
    <source>
        <dbReference type="SAM" id="SignalP"/>
    </source>
</evidence>
<evidence type="ECO:0000313" key="3">
    <source>
        <dbReference type="EMBL" id="TDP98027.1"/>
    </source>
</evidence>
<keyword evidence="1" id="KW-0732">Signal</keyword>
<feature type="domain" description="GH64" evidence="2">
    <location>
        <begin position="29"/>
        <end position="394"/>
    </location>
</feature>
<dbReference type="OrthoDB" id="5513218at2"/>
<keyword evidence="4" id="KW-1185">Reference proteome</keyword>
<evidence type="ECO:0000313" key="4">
    <source>
        <dbReference type="Proteomes" id="UP000295444"/>
    </source>
</evidence>
<gene>
    <name evidence="3" type="ORF">EV186_1031007</name>
</gene>
<sequence>MSRRGFTRRTFLSAAALTGLSATVLSKGTASATPATLNVALANNTGNNTVYCYVTGMDPHNGNAWMFLQADGHTPYYPPSPSQPGTPLGADCSIALNASGSGPRTITLPKIVGGRVWFSIGAPLTFLVNPGPGIAMPSVTNPSDPNYDIDWGFCELTFDDSQLYGNITFVDFVSLPIACSLDTPQGTQIVRGLQPGGVDQMIAAMNSLGGDWPRLVSAGGRRVLSPNQAISVDGGLFAGYLDSYISQCWQHYASNDLTIDTQFTWGTVTGRVSGGVLQFPGVGSFTQPSTPAVFSCSQPPFTTNNDEMGNLSARLAAALNRTTLLSNPVQPTNENPGAFYQNAQTNHYARMVHQLTPDGLGYGFPYDDVHPSGVDFEGRVQSSEPGTLTISVGALH</sequence>
<dbReference type="PANTHER" id="PTHR38165:SF1">
    <property type="entry name" value="GLUCANASE B"/>
    <property type="match status" value="1"/>
</dbReference>
<dbReference type="Pfam" id="PF16483">
    <property type="entry name" value="Glyco_hydro_64"/>
    <property type="match status" value="1"/>
</dbReference>
<evidence type="ECO:0000259" key="2">
    <source>
        <dbReference type="PROSITE" id="PS52006"/>
    </source>
</evidence>
<dbReference type="InterPro" id="IPR037398">
    <property type="entry name" value="Glyco_hydro_64_fam"/>
</dbReference>
<dbReference type="InterPro" id="IPR037176">
    <property type="entry name" value="Osmotin/thaumatin-like_sf"/>
</dbReference>
<accession>A0A4R6SE85</accession>
<dbReference type="PROSITE" id="PS51318">
    <property type="entry name" value="TAT"/>
    <property type="match status" value="1"/>
</dbReference>
<dbReference type="PROSITE" id="PS52006">
    <property type="entry name" value="GH64"/>
    <property type="match status" value="1"/>
</dbReference>